<keyword evidence="3" id="KW-1185">Reference proteome</keyword>
<dbReference type="Proteomes" id="UP000237752">
    <property type="component" value="Unassembled WGS sequence"/>
</dbReference>
<accession>A0A2T1A342</accession>
<sequence length="160" mass="17024">MLRIILKSAQVAIVTLLASGCIVGPEAFLPSDPPTPEAGLAVRDGVIVAYLPNCDHGAPVSAEVYDANEKSVHAPFWSAEHFRGYGADGVIYLSAQSWNSQSGGYSENLYQIDLVVSIETVKLYFVAVAPAGTKLIDLPAGEVLVNEKSVELDKFLSKAC</sequence>
<dbReference type="EMBL" id="PVUE01000003">
    <property type="protein sequence ID" value="PRZ43006.1"/>
    <property type="molecule type" value="Genomic_DNA"/>
</dbReference>
<keyword evidence="1" id="KW-0732">Signal</keyword>
<proteinExistence type="predicted"/>
<comment type="caution">
    <text evidence="2">The sequence shown here is derived from an EMBL/GenBank/DDBJ whole genome shotgun (WGS) entry which is preliminary data.</text>
</comment>
<organism evidence="2 3">
    <name type="scientific">Antricoccus suffuscus</name>
    <dbReference type="NCBI Taxonomy" id="1629062"/>
    <lineage>
        <taxon>Bacteria</taxon>
        <taxon>Bacillati</taxon>
        <taxon>Actinomycetota</taxon>
        <taxon>Actinomycetes</taxon>
        <taxon>Geodermatophilales</taxon>
        <taxon>Antricoccaceae</taxon>
        <taxon>Antricoccus</taxon>
    </lineage>
</organism>
<feature type="chain" id="PRO_5038661804" evidence="1">
    <location>
        <begin position="24"/>
        <end position="160"/>
    </location>
</feature>
<protein>
    <submittedName>
        <fullName evidence="2">Uncharacterized protein</fullName>
    </submittedName>
</protein>
<gene>
    <name evidence="2" type="ORF">CLV47_10362</name>
</gene>
<evidence type="ECO:0000313" key="3">
    <source>
        <dbReference type="Proteomes" id="UP000237752"/>
    </source>
</evidence>
<evidence type="ECO:0000313" key="2">
    <source>
        <dbReference type="EMBL" id="PRZ43006.1"/>
    </source>
</evidence>
<reference evidence="2 3" key="1">
    <citation type="submission" date="2018-03" db="EMBL/GenBank/DDBJ databases">
        <title>Genomic Encyclopedia of Archaeal and Bacterial Type Strains, Phase II (KMG-II): from individual species to whole genera.</title>
        <authorList>
            <person name="Goeker M."/>
        </authorList>
    </citation>
    <scope>NUCLEOTIDE SEQUENCE [LARGE SCALE GENOMIC DNA]</scope>
    <source>
        <strain evidence="2 3">DSM 100065</strain>
    </source>
</reference>
<dbReference type="PROSITE" id="PS51257">
    <property type="entry name" value="PROKAR_LIPOPROTEIN"/>
    <property type="match status" value="1"/>
</dbReference>
<feature type="signal peptide" evidence="1">
    <location>
        <begin position="1"/>
        <end position="23"/>
    </location>
</feature>
<evidence type="ECO:0000256" key="1">
    <source>
        <dbReference type="SAM" id="SignalP"/>
    </source>
</evidence>
<name>A0A2T1A342_9ACTN</name>
<dbReference type="AlphaFoldDB" id="A0A2T1A342"/>